<dbReference type="AlphaFoldDB" id="A0A0C3ET89"/>
<dbReference type="Proteomes" id="UP000054166">
    <property type="component" value="Unassembled WGS sequence"/>
</dbReference>
<gene>
    <name evidence="1" type="ORF">PILCRDRAFT_94055</name>
</gene>
<keyword evidence="2" id="KW-1185">Reference proteome</keyword>
<reference evidence="2" key="2">
    <citation type="submission" date="2015-01" db="EMBL/GenBank/DDBJ databases">
        <title>Evolutionary Origins and Diversification of the Mycorrhizal Mutualists.</title>
        <authorList>
            <consortium name="DOE Joint Genome Institute"/>
            <consortium name="Mycorrhizal Genomics Consortium"/>
            <person name="Kohler A."/>
            <person name="Kuo A."/>
            <person name="Nagy L.G."/>
            <person name="Floudas D."/>
            <person name="Copeland A."/>
            <person name="Barry K.W."/>
            <person name="Cichocki N."/>
            <person name="Veneault-Fourrey C."/>
            <person name="LaButti K."/>
            <person name="Lindquist E.A."/>
            <person name="Lipzen A."/>
            <person name="Lundell T."/>
            <person name="Morin E."/>
            <person name="Murat C."/>
            <person name="Riley R."/>
            <person name="Ohm R."/>
            <person name="Sun H."/>
            <person name="Tunlid A."/>
            <person name="Henrissat B."/>
            <person name="Grigoriev I.V."/>
            <person name="Hibbett D.S."/>
            <person name="Martin F."/>
        </authorList>
    </citation>
    <scope>NUCLEOTIDE SEQUENCE [LARGE SCALE GENOMIC DNA]</scope>
    <source>
        <strain evidence="2">F 1598</strain>
    </source>
</reference>
<dbReference type="HOGENOM" id="CLU_1390718_0_0_1"/>
<sequence>MSPPYLSACWRRTSLIRSSFASCPPNATSSPDLKSDRHRRQTRHIQFRSRITKFPNLSNSSSGLGSTSWLLALVGGTLAQIVVGAKVDVEGPPLGWVLELEPDGHPCRSSSLCERIVATGNAGIDSVVRGVLGPKHPVTVLAVAAMLTVKDHVKEEKAKASGMRIRLYLAVISQYSNISTCATWRQTGEKKIEEIE</sequence>
<organism evidence="1 2">
    <name type="scientific">Piloderma croceum (strain F 1598)</name>
    <dbReference type="NCBI Taxonomy" id="765440"/>
    <lineage>
        <taxon>Eukaryota</taxon>
        <taxon>Fungi</taxon>
        <taxon>Dikarya</taxon>
        <taxon>Basidiomycota</taxon>
        <taxon>Agaricomycotina</taxon>
        <taxon>Agaricomycetes</taxon>
        <taxon>Agaricomycetidae</taxon>
        <taxon>Atheliales</taxon>
        <taxon>Atheliaceae</taxon>
        <taxon>Piloderma</taxon>
    </lineage>
</organism>
<evidence type="ECO:0000313" key="1">
    <source>
        <dbReference type="EMBL" id="KIM71031.1"/>
    </source>
</evidence>
<proteinExistence type="predicted"/>
<protein>
    <submittedName>
        <fullName evidence="1">Uncharacterized protein</fullName>
    </submittedName>
</protein>
<dbReference type="InParanoid" id="A0A0C3ET89"/>
<reference evidence="1 2" key="1">
    <citation type="submission" date="2014-04" db="EMBL/GenBank/DDBJ databases">
        <authorList>
            <consortium name="DOE Joint Genome Institute"/>
            <person name="Kuo A."/>
            <person name="Tarkka M."/>
            <person name="Buscot F."/>
            <person name="Kohler A."/>
            <person name="Nagy L.G."/>
            <person name="Floudas D."/>
            <person name="Copeland A."/>
            <person name="Barry K.W."/>
            <person name="Cichocki N."/>
            <person name="Veneault-Fourrey C."/>
            <person name="LaButti K."/>
            <person name="Lindquist E.A."/>
            <person name="Lipzen A."/>
            <person name="Lundell T."/>
            <person name="Morin E."/>
            <person name="Murat C."/>
            <person name="Sun H."/>
            <person name="Tunlid A."/>
            <person name="Henrissat B."/>
            <person name="Grigoriev I.V."/>
            <person name="Hibbett D.S."/>
            <person name="Martin F."/>
            <person name="Nordberg H.P."/>
            <person name="Cantor M.N."/>
            <person name="Hua S.X."/>
        </authorList>
    </citation>
    <scope>NUCLEOTIDE SEQUENCE [LARGE SCALE GENOMIC DNA]</scope>
    <source>
        <strain evidence="1 2">F 1598</strain>
    </source>
</reference>
<evidence type="ECO:0000313" key="2">
    <source>
        <dbReference type="Proteomes" id="UP000054166"/>
    </source>
</evidence>
<dbReference type="EMBL" id="KN833567">
    <property type="protein sequence ID" value="KIM71031.1"/>
    <property type="molecule type" value="Genomic_DNA"/>
</dbReference>
<name>A0A0C3ET89_PILCF</name>
<accession>A0A0C3ET89</accession>